<sequence length="62" mass="7121">MFPLSDPTLRLDLHHQRVAEMIRAADQHTLARSAEPAGRHRRFGRWRRPARHGGVSRVTATI</sequence>
<proteinExistence type="predicted"/>
<comment type="caution">
    <text evidence="2">The sequence shown here is derived from an EMBL/GenBank/DDBJ whole genome shotgun (WGS) entry which is preliminary data.</text>
</comment>
<keyword evidence="3" id="KW-1185">Reference proteome</keyword>
<evidence type="ECO:0000313" key="2">
    <source>
        <dbReference type="EMBL" id="GIE04539.1"/>
    </source>
</evidence>
<dbReference type="EMBL" id="BOML01000048">
    <property type="protein sequence ID" value="GIE04539.1"/>
    <property type="molecule type" value="Genomic_DNA"/>
</dbReference>
<dbReference type="RefSeq" id="WP_203731367.1">
    <property type="nucleotide sequence ID" value="NZ_BAAATX010000011.1"/>
</dbReference>
<evidence type="ECO:0000256" key="1">
    <source>
        <dbReference type="SAM" id="MobiDB-lite"/>
    </source>
</evidence>
<accession>A0ABQ3Z3Z4</accession>
<protein>
    <submittedName>
        <fullName evidence="2">Uncharacterized protein</fullName>
    </submittedName>
</protein>
<name>A0ABQ3Z3Z4_9ACTN</name>
<feature type="region of interest" description="Disordered" evidence="1">
    <location>
        <begin position="31"/>
        <end position="62"/>
    </location>
</feature>
<reference evidence="2 3" key="1">
    <citation type="submission" date="2021-01" db="EMBL/GenBank/DDBJ databases">
        <title>Whole genome shotgun sequence of Actinoplanes durhamensis NBRC 14914.</title>
        <authorList>
            <person name="Komaki H."/>
            <person name="Tamura T."/>
        </authorList>
    </citation>
    <scope>NUCLEOTIDE SEQUENCE [LARGE SCALE GENOMIC DNA]</scope>
    <source>
        <strain evidence="2 3">NBRC 14914</strain>
    </source>
</reference>
<evidence type="ECO:0000313" key="3">
    <source>
        <dbReference type="Proteomes" id="UP000637628"/>
    </source>
</evidence>
<organism evidence="2 3">
    <name type="scientific">Paractinoplanes durhamensis</name>
    <dbReference type="NCBI Taxonomy" id="113563"/>
    <lineage>
        <taxon>Bacteria</taxon>
        <taxon>Bacillati</taxon>
        <taxon>Actinomycetota</taxon>
        <taxon>Actinomycetes</taxon>
        <taxon>Micromonosporales</taxon>
        <taxon>Micromonosporaceae</taxon>
        <taxon>Paractinoplanes</taxon>
    </lineage>
</organism>
<gene>
    <name evidence="2" type="ORF">Adu01nite_58890</name>
</gene>
<dbReference type="Proteomes" id="UP000637628">
    <property type="component" value="Unassembled WGS sequence"/>
</dbReference>
<feature type="compositionally biased region" description="Basic residues" evidence="1">
    <location>
        <begin position="39"/>
        <end position="51"/>
    </location>
</feature>